<feature type="transmembrane region" description="Helical" evidence="2">
    <location>
        <begin position="626"/>
        <end position="644"/>
    </location>
</feature>
<evidence type="ECO:0008006" key="5">
    <source>
        <dbReference type="Google" id="ProtNLM"/>
    </source>
</evidence>
<proteinExistence type="predicted"/>
<feature type="region of interest" description="Disordered" evidence="1">
    <location>
        <begin position="769"/>
        <end position="823"/>
    </location>
</feature>
<feature type="transmembrane region" description="Helical" evidence="2">
    <location>
        <begin position="735"/>
        <end position="754"/>
    </location>
</feature>
<feature type="transmembrane region" description="Helical" evidence="2">
    <location>
        <begin position="305"/>
        <end position="326"/>
    </location>
</feature>
<feature type="transmembrane region" description="Helical" evidence="2">
    <location>
        <begin position="678"/>
        <end position="699"/>
    </location>
</feature>
<dbReference type="Proteomes" id="UP000233458">
    <property type="component" value="Chromosome"/>
</dbReference>
<organism evidence="3 4">
    <name type="scientific">Thalassospira marina</name>
    <dbReference type="NCBI Taxonomy" id="2048283"/>
    <lineage>
        <taxon>Bacteria</taxon>
        <taxon>Pseudomonadati</taxon>
        <taxon>Pseudomonadota</taxon>
        <taxon>Alphaproteobacteria</taxon>
        <taxon>Rhodospirillales</taxon>
        <taxon>Thalassospiraceae</taxon>
        <taxon>Thalassospira</taxon>
    </lineage>
</organism>
<feature type="transmembrane region" description="Helical" evidence="2">
    <location>
        <begin position="277"/>
        <end position="299"/>
    </location>
</feature>
<feature type="compositionally biased region" description="Acidic residues" evidence="1">
    <location>
        <begin position="784"/>
        <end position="800"/>
    </location>
</feature>
<feature type="transmembrane region" description="Helical" evidence="2">
    <location>
        <begin position="651"/>
        <end position="672"/>
    </location>
</feature>
<name>A0ABM6QAQ3_9PROT</name>
<keyword evidence="2" id="KW-0472">Membrane</keyword>
<reference evidence="3 4" key="1">
    <citation type="submission" date="2017-10" db="EMBL/GenBank/DDBJ databases">
        <title>Biodiversity and function of Thalassospira species in the particle-attached aromatic-hydrocarbon-degrading consortia from the surface seawater of the China South Sea.</title>
        <authorList>
            <person name="Dong C."/>
            <person name="Liu R."/>
            <person name="Shao Z."/>
        </authorList>
    </citation>
    <scope>NUCLEOTIDE SEQUENCE [LARGE SCALE GENOMIC DNA]</scope>
    <source>
        <strain evidence="3 4">CSC3H3</strain>
    </source>
</reference>
<dbReference type="PANTHER" id="PTHR33406">
    <property type="entry name" value="MEMBRANE PROTEIN MJ1562-RELATED"/>
    <property type="match status" value="1"/>
</dbReference>
<feature type="compositionally biased region" description="Low complexity" evidence="1">
    <location>
        <begin position="804"/>
        <end position="823"/>
    </location>
</feature>
<keyword evidence="4" id="KW-1185">Reference proteome</keyword>
<gene>
    <name evidence="3" type="ORF">CSC3H3_13405</name>
</gene>
<dbReference type="InterPro" id="IPR050545">
    <property type="entry name" value="Mycobact_MmpL"/>
</dbReference>
<evidence type="ECO:0000256" key="1">
    <source>
        <dbReference type="SAM" id="MobiDB-lite"/>
    </source>
</evidence>
<feature type="transmembrane region" description="Helical" evidence="2">
    <location>
        <begin position="421"/>
        <end position="442"/>
    </location>
</feature>
<dbReference type="PANTHER" id="PTHR33406:SF13">
    <property type="entry name" value="MEMBRANE PROTEIN YDFJ"/>
    <property type="match status" value="1"/>
</dbReference>
<dbReference type="SUPFAM" id="SSF82866">
    <property type="entry name" value="Multidrug efflux transporter AcrB transmembrane domain"/>
    <property type="match status" value="2"/>
</dbReference>
<evidence type="ECO:0000313" key="4">
    <source>
        <dbReference type="Proteomes" id="UP000233458"/>
    </source>
</evidence>
<feature type="transmembrane region" description="Helical" evidence="2">
    <location>
        <begin position="370"/>
        <end position="394"/>
    </location>
</feature>
<protein>
    <recommendedName>
        <fullName evidence="5">Membrane transport protein MMPL domain-containing protein</fullName>
    </recommendedName>
</protein>
<feature type="transmembrane region" description="Helical" evidence="2">
    <location>
        <begin position="338"/>
        <end position="358"/>
    </location>
</feature>
<dbReference type="EMBL" id="CP024199">
    <property type="protein sequence ID" value="AUG53599.1"/>
    <property type="molecule type" value="Genomic_DNA"/>
</dbReference>
<dbReference type="RefSeq" id="WP_101285150.1">
    <property type="nucleotide sequence ID" value="NZ_CP024199.1"/>
</dbReference>
<sequence>MTGRHATAWIICLVMAAAWCAWQIGGGHTRIDADFISLIGQENPDDGDKFDDIDNVRHVLSQDSRRAIFMVSAPTRDRAINGATDLAGRLSWINGTEKVTTPDDQAGRLPELLAFFQPHAAALLSPQDRKNLEDGQGGKIYRRALQNIYSPTSTVNARSLKQDPFSLLPQYLGTMAGYLGEGGGVVENDGRYYVPVIASLDPRLAGSDRDAQWVADANRAADSLDKAADIDVMRTGQVFFAAAEATHAKTDVQRIALLATSGIVFMVGLVFFSWGPLLAALITVGSGILAGITAVTIIFGTVHAIALVFGASLIGIAVDYALHYVSIDPARGSARQRLRLILPGLTLGLITSVVGFAALSISPTLLLTQIAIYSVAGLIAAYLTVIFLLPFLPVQPVRNYLPIRRSVAALRYAQYRITPPTWGRLSLVVVILAGFAGSSLFITSNDSIRSLGHGNASLIAQTKTIRDVMGLGASPMFLRIDGKNAETRLQTEENLRKKLSPLLASGALDGMVSLADIIPSQKRQAENIALVNNQLYAPYAAQLAQNVPVTITPPNQDNTPYLLPDDASLRVLPELANQQSGDGDLVRLRGVQDVAALKSALADMENVHLIDPASAISDLFGRYRHWAYLALGVAMFAALVLAVFRYGLRDGICVFGAPAGAVLCALAGSFALDVPHNFFTTMALFLVFAIGADYVLFLAESRHSTHDEDTSLAVLLSLISSVLAFGLLATSSVPLVSDIGIVIAIGLLAAWILAPVMAGRRSMNPAGYPPLGIAGSTPQRGDMIDDMDDIDEMDDMDDGGAFDGQSNSQNRNNPNRGPHNGSL</sequence>
<feature type="transmembrane region" description="Helical" evidence="2">
    <location>
        <begin position="711"/>
        <end position="729"/>
    </location>
</feature>
<keyword evidence="2" id="KW-1133">Transmembrane helix</keyword>
<feature type="transmembrane region" description="Helical" evidence="2">
    <location>
        <begin position="255"/>
        <end position="272"/>
    </location>
</feature>
<keyword evidence="2" id="KW-0812">Transmembrane</keyword>
<evidence type="ECO:0000256" key="2">
    <source>
        <dbReference type="SAM" id="Phobius"/>
    </source>
</evidence>
<dbReference type="Gene3D" id="1.20.1640.10">
    <property type="entry name" value="Multidrug efflux transporter AcrB transmembrane domain"/>
    <property type="match status" value="2"/>
</dbReference>
<evidence type="ECO:0000313" key="3">
    <source>
        <dbReference type="EMBL" id="AUG53599.1"/>
    </source>
</evidence>
<accession>A0ABM6QAQ3</accession>